<organism evidence="1 2">
    <name type="scientific">Citrobacter telavivensis</name>
    <dbReference type="NCBI Taxonomy" id="2653932"/>
    <lineage>
        <taxon>Bacteria</taxon>
        <taxon>Pseudomonadati</taxon>
        <taxon>Pseudomonadota</taxon>
        <taxon>Gammaproteobacteria</taxon>
        <taxon>Enterobacterales</taxon>
        <taxon>Enterobacteriaceae</taxon>
        <taxon>Citrobacter</taxon>
    </lineage>
</organism>
<accession>A0A6L5E5V0</accession>
<protein>
    <submittedName>
        <fullName evidence="1">Uncharacterized protein</fullName>
    </submittedName>
</protein>
<evidence type="ECO:0000313" key="1">
    <source>
        <dbReference type="EMBL" id="MPQ50862.1"/>
    </source>
</evidence>
<comment type="caution">
    <text evidence="1">The sequence shown here is derived from an EMBL/GenBank/DDBJ whole genome shotgun (WGS) entry which is preliminary data.</text>
</comment>
<keyword evidence="2" id="KW-1185">Reference proteome</keyword>
<reference evidence="1 2" key="1">
    <citation type="submission" date="2019-10" db="EMBL/GenBank/DDBJ databases">
        <title>Characterization of a new Citrobacter species.</title>
        <authorList>
            <person name="Goncalves Ribeiro T."/>
            <person name="Izdebski R."/>
            <person name="Urbanowicz P."/>
            <person name="Carmeli Y."/>
            <person name="Gniadkowski M."/>
            <person name="Peixe L."/>
        </authorList>
    </citation>
    <scope>NUCLEOTIDE SEQUENCE [LARGE SCALE GENOMIC DNA]</scope>
    <source>
        <strain evidence="1 2">NMI7905_11</strain>
    </source>
</reference>
<evidence type="ECO:0000313" key="2">
    <source>
        <dbReference type="Proteomes" id="UP000475079"/>
    </source>
</evidence>
<sequence length="77" mass="8655">MVHKNGVWGLATARLFNEAPRQLAQQQSSDKIGGNKRIALYTFRARHGMNNLAVAAVRYPKRYGCGILRFGHAKRSE</sequence>
<dbReference type="AlphaFoldDB" id="A0A6L5E5V0"/>
<gene>
    <name evidence="1" type="ORF">GBB84_08075</name>
</gene>
<dbReference type="EMBL" id="WHIY01000004">
    <property type="protein sequence ID" value="MPQ50862.1"/>
    <property type="molecule type" value="Genomic_DNA"/>
</dbReference>
<name>A0A6L5E5V0_9ENTR</name>
<proteinExistence type="predicted"/>
<dbReference type="RefSeq" id="WP_152404976.1">
    <property type="nucleotide sequence ID" value="NZ_WHIY01000004.1"/>
</dbReference>
<dbReference type="Proteomes" id="UP000475079">
    <property type="component" value="Unassembled WGS sequence"/>
</dbReference>